<protein>
    <submittedName>
        <fullName evidence="1">Uncharacterized protein</fullName>
    </submittedName>
</protein>
<sequence>MLAGDNFKDKKTTACMILTVAASEDSI</sequence>
<dbReference type="AlphaFoldDB" id="A0A829GGW8"/>
<evidence type="ECO:0000313" key="2">
    <source>
        <dbReference type="Proteomes" id="UP000014316"/>
    </source>
</evidence>
<evidence type="ECO:0000313" key="1">
    <source>
        <dbReference type="EMBL" id="EPC52775.1"/>
    </source>
</evidence>
<reference evidence="1 2" key="1">
    <citation type="journal article" date="2013" name="PLoS ONE">
        <title>Lactobacillus paracasei comparative genomics: towards species pan-genome definition and exploitation of diversity.</title>
        <authorList>
            <person name="Smokvina T."/>
            <person name="Wels M."/>
            <person name="Polka J."/>
            <person name="Chervaux C."/>
            <person name="Brisse S."/>
            <person name="Boekhorst J."/>
            <person name="van Hylckama Vlieg J.E."/>
            <person name="Siezen R.J."/>
        </authorList>
    </citation>
    <scope>NUCLEOTIDE SEQUENCE [LARGE SCALE GENOMIC DNA]</scope>
    <source>
        <strain evidence="1 2">Lpp123</strain>
    </source>
</reference>
<organism evidence="1 2">
    <name type="scientific">Lacticaseibacillus paracasei subsp. paracasei Lpp123</name>
    <dbReference type="NCBI Taxonomy" id="1256201"/>
    <lineage>
        <taxon>Bacteria</taxon>
        <taxon>Bacillati</taxon>
        <taxon>Bacillota</taxon>
        <taxon>Bacilli</taxon>
        <taxon>Lactobacillales</taxon>
        <taxon>Lactobacillaceae</taxon>
        <taxon>Lacticaseibacillus</taxon>
    </lineage>
</organism>
<gene>
    <name evidence="1" type="ORF">Lpp123_08517</name>
</gene>
<dbReference type="Proteomes" id="UP000014316">
    <property type="component" value="Unassembled WGS sequence"/>
</dbReference>
<name>A0A829GGW8_LACPA</name>
<dbReference type="EMBL" id="ANJW01000513">
    <property type="protein sequence ID" value="EPC52775.1"/>
    <property type="molecule type" value="Genomic_DNA"/>
</dbReference>
<comment type="caution">
    <text evidence="1">The sequence shown here is derived from an EMBL/GenBank/DDBJ whole genome shotgun (WGS) entry which is preliminary data.</text>
</comment>
<accession>A0A829GGW8</accession>
<proteinExistence type="predicted"/>